<dbReference type="GO" id="GO:0000978">
    <property type="term" value="F:RNA polymerase II cis-regulatory region sequence-specific DNA binding"/>
    <property type="evidence" value="ECO:0007669"/>
    <property type="project" value="TreeGrafter"/>
</dbReference>
<evidence type="ECO:0000256" key="2">
    <source>
        <dbReference type="ARBA" id="ARBA00023015"/>
    </source>
</evidence>
<dbReference type="OrthoDB" id="7680836at2759"/>
<dbReference type="InterPro" id="IPR057520">
    <property type="entry name" value="GRHL1/CP2_C"/>
</dbReference>
<dbReference type="InterPro" id="IPR040167">
    <property type="entry name" value="TF_CP2-like"/>
</dbReference>
<keyword evidence="5" id="KW-0539">Nucleus</keyword>
<comment type="caution">
    <text evidence="8">The sequence shown here is derived from an EMBL/GenBank/DDBJ whole genome shotgun (WGS) entry which is preliminary data.</text>
</comment>
<keyword evidence="2" id="KW-0805">Transcription regulation</keyword>
<dbReference type="Pfam" id="PF25416">
    <property type="entry name" value="GRHL1_C"/>
    <property type="match status" value="1"/>
</dbReference>
<dbReference type="GO" id="GO:0001228">
    <property type="term" value="F:DNA-binding transcription activator activity, RNA polymerase II-specific"/>
    <property type="evidence" value="ECO:0007669"/>
    <property type="project" value="TreeGrafter"/>
</dbReference>
<dbReference type="InterPro" id="IPR007604">
    <property type="entry name" value="CP2"/>
</dbReference>
<dbReference type="PANTHER" id="PTHR11037:SF20">
    <property type="entry name" value="PROTEIN GRAINYHEAD"/>
    <property type="match status" value="1"/>
</dbReference>
<comment type="subcellular location">
    <subcellularLocation>
        <location evidence="1">Nucleus</location>
    </subcellularLocation>
</comment>
<keyword evidence="9" id="KW-1185">Reference proteome</keyword>
<dbReference type="AlphaFoldDB" id="A0A8H7Q2A1"/>
<gene>
    <name evidence="8" type="ORF">INT44_009014</name>
</gene>
<evidence type="ECO:0000259" key="7">
    <source>
        <dbReference type="PROSITE" id="PS51968"/>
    </source>
</evidence>
<evidence type="ECO:0000256" key="6">
    <source>
        <dbReference type="SAM" id="MobiDB-lite"/>
    </source>
</evidence>
<name>A0A8H7Q2A1_9FUNG</name>
<feature type="domain" description="Grh/CP2 DB" evidence="7">
    <location>
        <begin position="77"/>
        <end position="307"/>
    </location>
</feature>
<evidence type="ECO:0000313" key="8">
    <source>
        <dbReference type="EMBL" id="KAG2184003.1"/>
    </source>
</evidence>
<keyword evidence="3" id="KW-0238">DNA-binding</keyword>
<dbReference type="EMBL" id="JAEPRA010000006">
    <property type="protein sequence ID" value="KAG2184003.1"/>
    <property type="molecule type" value="Genomic_DNA"/>
</dbReference>
<dbReference type="PANTHER" id="PTHR11037">
    <property type="entry name" value="TRANSCRIPTION FACTOR CP2"/>
    <property type="match status" value="1"/>
</dbReference>
<accession>A0A8H7Q2A1</accession>
<evidence type="ECO:0000256" key="3">
    <source>
        <dbReference type="ARBA" id="ARBA00023125"/>
    </source>
</evidence>
<dbReference type="Proteomes" id="UP000612746">
    <property type="component" value="Unassembled WGS sequence"/>
</dbReference>
<sequence length="471" mass="53280">MTCDAFETYSPPRTQHLGINSPFSMDATTMSHHGYGLVHPVANPHSSGHFQGSSSIFHLSPSPSPSSTSPSSATEISSLRHEIILEAPTASAQKQDQFSLTYLNKGQFYPVSISDSLCRDCELKTTISIAFHEHPHRQIASNFWKYWICQQSETQAARALDIDLAGSSGIIDSQCDTFDRVTFTWNGRQGAKVFIKFNCLSTDFSRIKGVKGIPLRIAAETHAVDNEHHIETAFCKIKLFRDKGAERKNKDDAKHIERQLEKLRTNCQDKGGDSNPLWLVYMPSQTYTIFSEVPTSPEILPSPLEETEFDIPLMDTQCSLESLPQEEPSPWCVQQHPATPAAPSSAELKRRFDEYINPDYSNALDIDKSYVPQPRKRKAVLSFFVCFHPGDPYRAIYLESFTLQDLVTKICSKVSHIERKQVGQVVRSLINRPIEVHVDDAFVSTNIPEEQPMYIKFRLQDDSSYKMILHY</sequence>
<dbReference type="GO" id="GO:0005634">
    <property type="term" value="C:nucleus"/>
    <property type="evidence" value="ECO:0007669"/>
    <property type="project" value="UniProtKB-SubCell"/>
</dbReference>
<organism evidence="8 9">
    <name type="scientific">Umbelopsis vinacea</name>
    <dbReference type="NCBI Taxonomy" id="44442"/>
    <lineage>
        <taxon>Eukaryota</taxon>
        <taxon>Fungi</taxon>
        <taxon>Fungi incertae sedis</taxon>
        <taxon>Mucoromycota</taxon>
        <taxon>Mucoromycotina</taxon>
        <taxon>Umbelopsidomycetes</taxon>
        <taxon>Umbelopsidales</taxon>
        <taxon>Umbelopsidaceae</taxon>
        <taxon>Umbelopsis</taxon>
    </lineage>
</organism>
<proteinExistence type="predicted"/>
<feature type="region of interest" description="Disordered" evidence="6">
    <location>
        <begin position="53"/>
        <end position="73"/>
    </location>
</feature>
<evidence type="ECO:0000256" key="5">
    <source>
        <dbReference type="ARBA" id="ARBA00023242"/>
    </source>
</evidence>
<dbReference type="Pfam" id="PF04516">
    <property type="entry name" value="CP2"/>
    <property type="match status" value="1"/>
</dbReference>
<dbReference type="PROSITE" id="PS51968">
    <property type="entry name" value="GRH_CP2_DB"/>
    <property type="match status" value="1"/>
</dbReference>
<evidence type="ECO:0000256" key="1">
    <source>
        <dbReference type="ARBA" id="ARBA00004123"/>
    </source>
</evidence>
<keyword evidence="4" id="KW-0804">Transcription</keyword>
<evidence type="ECO:0000256" key="4">
    <source>
        <dbReference type="ARBA" id="ARBA00023163"/>
    </source>
</evidence>
<protein>
    <recommendedName>
        <fullName evidence="7">Grh/CP2 DB domain-containing protein</fullName>
    </recommendedName>
</protein>
<reference evidence="8" key="1">
    <citation type="submission" date="2020-12" db="EMBL/GenBank/DDBJ databases">
        <title>Metabolic potential, ecology and presence of endohyphal bacteria is reflected in genomic diversity of Mucoromycotina.</title>
        <authorList>
            <person name="Muszewska A."/>
            <person name="Okrasinska A."/>
            <person name="Steczkiewicz K."/>
            <person name="Drgas O."/>
            <person name="Orlowska M."/>
            <person name="Perlinska-Lenart U."/>
            <person name="Aleksandrzak-Piekarczyk T."/>
            <person name="Szatraj K."/>
            <person name="Zielenkiewicz U."/>
            <person name="Pilsyk S."/>
            <person name="Malc E."/>
            <person name="Mieczkowski P."/>
            <person name="Kruszewska J.S."/>
            <person name="Biernat P."/>
            <person name="Pawlowska J."/>
        </authorList>
    </citation>
    <scope>NUCLEOTIDE SEQUENCE</scope>
    <source>
        <strain evidence="8">WA0000051536</strain>
    </source>
</reference>
<evidence type="ECO:0000313" key="9">
    <source>
        <dbReference type="Proteomes" id="UP000612746"/>
    </source>
</evidence>